<evidence type="ECO:0000256" key="2">
    <source>
        <dbReference type="SAM" id="Phobius"/>
    </source>
</evidence>
<keyword evidence="2" id="KW-0812">Transmembrane</keyword>
<reference evidence="3 4" key="1">
    <citation type="journal article" date="2023" name="Life. Sci Alliance">
        <title>Evolutionary insights into 3D genome organization and epigenetic landscape of Vigna mungo.</title>
        <authorList>
            <person name="Junaid A."/>
            <person name="Singh B."/>
            <person name="Bhatia S."/>
        </authorList>
    </citation>
    <scope>NUCLEOTIDE SEQUENCE [LARGE SCALE GENOMIC DNA]</scope>
    <source>
        <strain evidence="3">Urdbean</strain>
    </source>
</reference>
<protein>
    <recommendedName>
        <fullName evidence="5">UBN2 domain-containing protein</fullName>
    </recommendedName>
</protein>
<evidence type="ECO:0000313" key="3">
    <source>
        <dbReference type="EMBL" id="WVY98180.1"/>
    </source>
</evidence>
<evidence type="ECO:0000256" key="1">
    <source>
        <dbReference type="SAM" id="MobiDB-lite"/>
    </source>
</evidence>
<keyword evidence="2" id="KW-1133">Transmembrane helix</keyword>
<organism evidence="3 4">
    <name type="scientific">Vigna mungo</name>
    <name type="common">Black gram</name>
    <name type="synonym">Phaseolus mungo</name>
    <dbReference type="NCBI Taxonomy" id="3915"/>
    <lineage>
        <taxon>Eukaryota</taxon>
        <taxon>Viridiplantae</taxon>
        <taxon>Streptophyta</taxon>
        <taxon>Embryophyta</taxon>
        <taxon>Tracheophyta</taxon>
        <taxon>Spermatophyta</taxon>
        <taxon>Magnoliopsida</taxon>
        <taxon>eudicotyledons</taxon>
        <taxon>Gunneridae</taxon>
        <taxon>Pentapetalae</taxon>
        <taxon>rosids</taxon>
        <taxon>fabids</taxon>
        <taxon>Fabales</taxon>
        <taxon>Fabaceae</taxon>
        <taxon>Papilionoideae</taxon>
        <taxon>50 kb inversion clade</taxon>
        <taxon>NPAAA clade</taxon>
        <taxon>indigoferoid/millettioid clade</taxon>
        <taxon>Phaseoleae</taxon>
        <taxon>Vigna</taxon>
    </lineage>
</organism>
<dbReference type="Proteomes" id="UP001374535">
    <property type="component" value="Chromosome 9"/>
</dbReference>
<accession>A0AAQ3MVY4</accession>
<keyword evidence="4" id="KW-1185">Reference proteome</keyword>
<gene>
    <name evidence="3" type="ORF">V8G54_030331</name>
</gene>
<dbReference type="EMBL" id="CP144692">
    <property type="protein sequence ID" value="WVY98180.1"/>
    <property type="molecule type" value="Genomic_DNA"/>
</dbReference>
<name>A0AAQ3MVY4_VIGMU</name>
<evidence type="ECO:0008006" key="5">
    <source>
        <dbReference type="Google" id="ProtNLM"/>
    </source>
</evidence>
<keyword evidence="2" id="KW-0472">Membrane</keyword>
<dbReference type="AlphaFoldDB" id="A0AAQ3MVY4"/>
<feature type="transmembrane region" description="Helical" evidence="2">
    <location>
        <begin position="164"/>
        <end position="182"/>
    </location>
</feature>
<feature type="region of interest" description="Disordered" evidence="1">
    <location>
        <begin position="253"/>
        <end position="275"/>
    </location>
</feature>
<sequence length="319" mass="36192">MALGKVFDKEEINIKILKSLYKNWQPKVTAISESKDLIMMNMATLFGTLRKHKLELGILKDEEEIEEKKSIALKASSKNNSETDMDKKELMTLMLQEFSKKTVVIFLEGDSKGDNLRTHCLIKYCTKKAWHPLKSAALVEVWHTVKTAGIGPAVIQKFHIAEEGILAASLVFVIAALFWFWVTEEHYVFDVRTLDVGIVGRTSIKINRLFAFLSSHQLHPGRHLRRADKSGDPTRLTSTLLLENCCSAWRGQADSADRRSGDPGGSKRPKHLGEEEGVTTASIIICLYLGDESNFLIEEKHPWQAWPTVRFQQGWRFIP</sequence>
<proteinExistence type="predicted"/>
<evidence type="ECO:0000313" key="4">
    <source>
        <dbReference type="Proteomes" id="UP001374535"/>
    </source>
</evidence>